<keyword evidence="2" id="KW-0732">Signal</keyword>
<feature type="region of interest" description="Disordered" evidence="1">
    <location>
        <begin position="26"/>
        <end position="104"/>
    </location>
</feature>
<dbReference type="Proteomes" id="UP000062260">
    <property type="component" value="Chromosome"/>
</dbReference>
<dbReference type="PROSITE" id="PS51257">
    <property type="entry name" value="PROKAR_LIPOPROTEIN"/>
    <property type="match status" value="1"/>
</dbReference>
<dbReference type="RefSeq" id="WP_067980700.1">
    <property type="nucleotide sequence ID" value="NZ_CP014163.1"/>
</dbReference>
<dbReference type="EMBL" id="CP014163">
    <property type="protein sequence ID" value="AMB99956.1"/>
    <property type="molecule type" value="Genomic_DNA"/>
</dbReference>
<evidence type="ECO:0000313" key="3">
    <source>
        <dbReference type="EMBL" id="AMB99956.1"/>
    </source>
</evidence>
<dbReference type="AlphaFoldDB" id="A0A109RI49"/>
<gene>
    <name evidence="3" type="ORF">AWM75_08220</name>
</gene>
<feature type="chain" id="PRO_5043410997" evidence="2">
    <location>
        <begin position="21"/>
        <end position="195"/>
    </location>
</feature>
<feature type="compositionally biased region" description="Polar residues" evidence="1">
    <location>
        <begin position="28"/>
        <end position="41"/>
    </location>
</feature>
<feature type="compositionally biased region" description="Low complexity" evidence="1">
    <location>
        <begin position="53"/>
        <end position="79"/>
    </location>
</feature>
<accession>A0A109RI49</accession>
<organism evidence="3 4">
    <name type="scientific">Aerococcus urinaehominis</name>
    <dbReference type="NCBI Taxonomy" id="128944"/>
    <lineage>
        <taxon>Bacteria</taxon>
        <taxon>Bacillati</taxon>
        <taxon>Bacillota</taxon>
        <taxon>Bacilli</taxon>
        <taxon>Lactobacillales</taxon>
        <taxon>Aerococcaceae</taxon>
        <taxon>Aerococcus</taxon>
    </lineage>
</organism>
<feature type="signal peptide" evidence="2">
    <location>
        <begin position="1"/>
        <end position="20"/>
    </location>
</feature>
<evidence type="ECO:0000313" key="4">
    <source>
        <dbReference type="Proteomes" id="UP000062260"/>
    </source>
</evidence>
<proteinExistence type="predicted"/>
<dbReference type="OrthoDB" id="2136602at2"/>
<keyword evidence="4" id="KW-1185">Reference proteome</keyword>
<evidence type="ECO:0000256" key="1">
    <source>
        <dbReference type="SAM" id="MobiDB-lite"/>
    </source>
</evidence>
<reference evidence="3 4" key="1">
    <citation type="journal article" date="2016" name="Genome Announc.">
        <title>Complete Genome Sequences of Aerococcus christensenii CCUG 28831T, Aerococcus sanguinicola CCUG 43001T, Aerococcus urinae CCUG 36881T, Aerococcus urinaeequi CCUG 28094T, Aerococcus urinaehominis CCUG 42038 BT, and Aerococcus viridans CCUG 4311T.</title>
        <authorList>
            <person name="Carkaci D."/>
            <person name="Dargis R."/>
            <person name="Nielsen X.C."/>
            <person name="Skovgaard O."/>
            <person name="Fuursted K."/>
            <person name="Christensen J.J."/>
        </authorList>
    </citation>
    <scope>NUCLEOTIDE SEQUENCE [LARGE SCALE GENOMIC DNA]</scope>
    <source>
        <strain evidence="3 4">CCUG42038B</strain>
    </source>
</reference>
<evidence type="ECO:0000256" key="2">
    <source>
        <dbReference type="SAM" id="SignalP"/>
    </source>
</evidence>
<name>A0A109RI49_9LACT</name>
<reference evidence="4" key="2">
    <citation type="submission" date="2016-01" db="EMBL/GenBank/DDBJ databases">
        <title>Six Aerococcus type strain genome sequencing and assembly using PacBio and Illumina Hiseq.</title>
        <authorList>
            <person name="Carkaci D."/>
            <person name="Dargis R."/>
            <person name="Nielsen X.C."/>
            <person name="Skovgaard O."/>
            <person name="Fuursted K."/>
            <person name="Christensen J.J."/>
        </authorList>
    </citation>
    <scope>NUCLEOTIDE SEQUENCE [LARGE SCALE GENOMIC DNA]</scope>
    <source>
        <strain evidence="4">CCUG42038B</strain>
    </source>
</reference>
<feature type="compositionally biased region" description="Basic residues" evidence="1">
    <location>
        <begin position="43"/>
        <end position="52"/>
    </location>
</feature>
<dbReference type="KEGG" id="auh:AWM75_08220"/>
<protein>
    <submittedName>
        <fullName evidence="3">Uncharacterized protein</fullName>
    </submittedName>
</protein>
<sequence>MNYKKGMVLLAGVALLAACGQSKEDTAYNESSSSGTTQAQVKHNARSNKKTSKASSQSKSQSVATNSQAPASQPAPATSGSVAESQPAASAGIVDNNPGVTSDQAANVTANDDLIRQYLDEAVPLINQVSNGMFQSSEYFFMPYLEEDGTLTIEVRRQSPGDQAQTNLITIYSYDHEHGHLMEFNAATGDMQQVN</sequence>